<dbReference type="Proteomes" id="UP000014541">
    <property type="component" value="Unassembled WGS sequence"/>
</dbReference>
<dbReference type="OrthoDB" id="9782003at2"/>
<dbReference type="Pfam" id="PF02163">
    <property type="entry name" value="Peptidase_M50"/>
    <property type="match status" value="1"/>
</dbReference>
<accession>S3JZX7</accession>
<dbReference type="SMART" id="SM00228">
    <property type="entry name" value="PDZ"/>
    <property type="match status" value="2"/>
</dbReference>
<feature type="transmembrane region" description="Helical" evidence="11">
    <location>
        <begin position="432"/>
        <end position="454"/>
    </location>
</feature>
<dbReference type="PATRIC" id="fig|1125699.3.peg.1154"/>
<evidence type="ECO:0000256" key="10">
    <source>
        <dbReference type="ARBA" id="ARBA00023136"/>
    </source>
</evidence>
<evidence type="ECO:0000256" key="2">
    <source>
        <dbReference type="ARBA" id="ARBA00004141"/>
    </source>
</evidence>
<comment type="cofactor">
    <cofactor evidence="1 11">
        <name>Zn(2+)</name>
        <dbReference type="ChEBI" id="CHEBI:29105"/>
    </cofactor>
</comment>
<organism evidence="13 14">
    <name type="scientific">Treponema maltophilum ATCC 51939</name>
    <dbReference type="NCBI Taxonomy" id="1125699"/>
    <lineage>
        <taxon>Bacteria</taxon>
        <taxon>Pseudomonadati</taxon>
        <taxon>Spirochaetota</taxon>
        <taxon>Spirochaetia</taxon>
        <taxon>Spirochaetales</taxon>
        <taxon>Treponemataceae</taxon>
        <taxon>Treponema</taxon>
    </lineage>
</organism>
<proteinExistence type="inferred from homology"/>
<dbReference type="PANTHER" id="PTHR42837:SF2">
    <property type="entry name" value="MEMBRANE METALLOPROTEASE ARASP2, CHLOROPLASTIC-RELATED"/>
    <property type="match status" value="1"/>
</dbReference>
<dbReference type="EMBL" id="ATFF01000006">
    <property type="protein sequence ID" value="EPF30810.1"/>
    <property type="molecule type" value="Genomic_DNA"/>
</dbReference>
<keyword evidence="6 11" id="KW-0378">Hydrolase</keyword>
<feature type="transmembrane region" description="Helical" evidence="11">
    <location>
        <begin position="99"/>
        <end position="125"/>
    </location>
</feature>
<dbReference type="GO" id="GO:0016020">
    <property type="term" value="C:membrane"/>
    <property type="evidence" value="ECO:0007669"/>
    <property type="project" value="UniProtKB-SubCell"/>
</dbReference>
<gene>
    <name evidence="13" type="ORF">HMPREF9194_01134</name>
</gene>
<evidence type="ECO:0000256" key="1">
    <source>
        <dbReference type="ARBA" id="ARBA00001947"/>
    </source>
</evidence>
<comment type="caution">
    <text evidence="13">The sequence shown here is derived from an EMBL/GenBank/DDBJ whole genome shotgun (WGS) entry which is preliminary data.</text>
</comment>
<evidence type="ECO:0000256" key="11">
    <source>
        <dbReference type="RuleBase" id="RU362031"/>
    </source>
</evidence>
<evidence type="ECO:0000259" key="12">
    <source>
        <dbReference type="PROSITE" id="PS50106"/>
    </source>
</evidence>
<dbReference type="InterPro" id="IPR001478">
    <property type="entry name" value="PDZ"/>
</dbReference>
<evidence type="ECO:0000256" key="4">
    <source>
        <dbReference type="ARBA" id="ARBA00022670"/>
    </source>
</evidence>
<evidence type="ECO:0000256" key="9">
    <source>
        <dbReference type="ARBA" id="ARBA00023049"/>
    </source>
</evidence>
<name>S3JZX7_TREMA</name>
<dbReference type="CDD" id="cd23081">
    <property type="entry name" value="cpPDZ_EcRseP-like"/>
    <property type="match status" value="1"/>
</dbReference>
<feature type="domain" description="PDZ" evidence="12">
    <location>
        <begin position="109"/>
        <end position="168"/>
    </location>
</feature>
<dbReference type="CDD" id="cd06163">
    <property type="entry name" value="S2P-M50_PDZ_RseP-like"/>
    <property type="match status" value="1"/>
</dbReference>
<dbReference type="eggNOG" id="COG0750">
    <property type="taxonomic scope" value="Bacteria"/>
</dbReference>
<dbReference type="NCBIfam" id="TIGR00054">
    <property type="entry name" value="RIP metalloprotease RseP"/>
    <property type="match status" value="1"/>
</dbReference>
<dbReference type="Gene3D" id="2.30.42.10">
    <property type="match status" value="2"/>
</dbReference>
<sequence>MTVLYGLLGLSVIIFIHELGHFFIARFFGVHVESFSIGMGPVLLHKTVKGTDYRLSLVPFGGYCGMKGEKDFQTAMENKLDRIPAEKDSFYGVHPLKRIAIAFAGPFANVILAVAALSIVAMIGYDYYTSPNKIILAPEFYPDSPSSAAEAGLQTGDRITAINGKRIEYFSDIVETVSLSARKTLHIEADRNGTAMTFTLVPELDTSTGAGKIGVLSWLDPVIESAAENSPAFNAGLQNGDRIIKADGKTVRNTVDLYEILKNLHEADISVERGGRVFHAHLSLAPQDGQSAQKSAERKNSGNENLVSGISWQAIKVHTKTYPFFPALIQGTKETLKMVSVTAQSIALLFKGIDLKQAVSGPIGITVLLGETAKEGFSAGFSVGVVTVCNFLAVISISLFLMNLLPVPVLDGGLILVAFIELVRRKSIKPKTLYAIQIAGVCFIVLIFLLGMFADINRIIQRFQDVKL</sequence>
<reference evidence="13 14" key="1">
    <citation type="submission" date="2013-04" db="EMBL/GenBank/DDBJ databases">
        <title>The Genome Sequence of Treponema maltophilum ATCC 51939.</title>
        <authorList>
            <consortium name="The Broad Institute Genomics Platform"/>
            <person name="Earl A."/>
            <person name="Ward D."/>
            <person name="Feldgarden M."/>
            <person name="Gevers D."/>
            <person name="Leonetti C."/>
            <person name="Blanton J.M."/>
            <person name="Dewhirst F.E."/>
            <person name="Izard J."/>
            <person name="Walker B."/>
            <person name="Young S."/>
            <person name="Zeng Q."/>
            <person name="Gargeya S."/>
            <person name="Fitzgerald M."/>
            <person name="Haas B."/>
            <person name="Abouelleil A."/>
            <person name="Allen A.W."/>
            <person name="Alvarado L."/>
            <person name="Arachchi H.M."/>
            <person name="Berlin A.M."/>
            <person name="Chapman S.B."/>
            <person name="Gainer-Dewar J."/>
            <person name="Goldberg J."/>
            <person name="Griggs A."/>
            <person name="Gujja S."/>
            <person name="Hansen M."/>
            <person name="Howarth C."/>
            <person name="Imamovic A."/>
            <person name="Ireland A."/>
            <person name="Larimer J."/>
            <person name="McCowan C."/>
            <person name="Murphy C."/>
            <person name="Pearson M."/>
            <person name="Poon T.W."/>
            <person name="Priest M."/>
            <person name="Roberts A."/>
            <person name="Saif S."/>
            <person name="Shea T."/>
            <person name="Sisk P."/>
            <person name="Sykes S."/>
            <person name="Wortman J."/>
            <person name="Nusbaum C."/>
            <person name="Birren B."/>
        </authorList>
    </citation>
    <scope>NUCLEOTIDE SEQUENCE [LARGE SCALE GENOMIC DNA]</scope>
    <source>
        <strain evidence="13 14">ATCC 51939</strain>
    </source>
</reference>
<keyword evidence="9 11" id="KW-0482">Metalloprotease</keyword>
<keyword evidence="8 11" id="KW-1133">Transmembrane helix</keyword>
<dbReference type="STRING" id="1125699.HMPREF9194_01134"/>
<evidence type="ECO:0000256" key="3">
    <source>
        <dbReference type="ARBA" id="ARBA00007931"/>
    </source>
</evidence>
<dbReference type="AlphaFoldDB" id="S3JZX7"/>
<keyword evidence="10 11" id="KW-0472">Membrane</keyword>
<dbReference type="RefSeq" id="WP_016525421.1">
    <property type="nucleotide sequence ID" value="NZ_KE332518.1"/>
</dbReference>
<evidence type="ECO:0000256" key="8">
    <source>
        <dbReference type="ARBA" id="ARBA00022989"/>
    </source>
</evidence>
<dbReference type="Pfam" id="PF17820">
    <property type="entry name" value="PDZ_6"/>
    <property type="match status" value="2"/>
</dbReference>
<comment type="similarity">
    <text evidence="3 11">Belongs to the peptidase M50B family.</text>
</comment>
<feature type="transmembrane region" description="Helical" evidence="11">
    <location>
        <begin position="391"/>
        <end position="420"/>
    </location>
</feature>
<evidence type="ECO:0000256" key="6">
    <source>
        <dbReference type="ARBA" id="ARBA00022801"/>
    </source>
</evidence>
<protein>
    <recommendedName>
        <fullName evidence="11">Zinc metalloprotease</fullName>
        <ecNumber evidence="11">3.4.24.-</ecNumber>
    </recommendedName>
</protein>
<dbReference type="GO" id="GO:0006508">
    <property type="term" value="P:proteolysis"/>
    <property type="evidence" value="ECO:0007669"/>
    <property type="project" value="UniProtKB-KW"/>
</dbReference>
<keyword evidence="5 11" id="KW-0812">Transmembrane</keyword>
<dbReference type="PANTHER" id="PTHR42837">
    <property type="entry name" value="REGULATOR OF SIGMA-E PROTEASE RSEP"/>
    <property type="match status" value="1"/>
</dbReference>
<keyword evidence="4 13" id="KW-0645">Protease</keyword>
<dbReference type="SUPFAM" id="SSF50156">
    <property type="entry name" value="PDZ domain-like"/>
    <property type="match status" value="2"/>
</dbReference>
<keyword evidence="11" id="KW-0479">Metal-binding</keyword>
<comment type="subcellular location">
    <subcellularLocation>
        <location evidence="2">Membrane</location>
        <topology evidence="2">Multi-pass membrane protein</topology>
    </subcellularLocation>
</comment>
<dbReference type="GO" id="GO:0004222">
    <property type="term" value="F:metalloendopeptidase activity"/>
    <property type="evidence" value="ECO:0007669"/>
    <property type="project" value="InterPro"/>
</dbReference>
<feature type="transmembrane region" description="Helical" evidence="11">
    <location>
        <begin position="6"/>
        <end position="29"/>
    </location>
</feature>
<dbReference type="EC" id="3.4.24.-" evidence="11"/>
<dbReference type="InterPro" id="IPR008915">
    <property type="entry name" value="Peptidase_M50"/>
</dbReference>
<evidence type="ECO:0000313" key="13">
    <source>
        <dbReference type="EMBL" id="EPF30810.1"/>
    </source>
</evidence>
<dbReference type="GO" id="GO:0046872">
    <property type="term" value="F:metal ion binding"/>
    <property type="evidence" value="ECO:0007669"/>
    <property type="project" value="UniProtKB-KW"/>
</dbReference>
<keyword evidence="14" id="KW-1185">Reference proteome</keyword>
<dbReference type="InterPro" id="IPR004387">
    <property type="entry name" value="Pept_M50_Zn"/>
</dbReference>
<evidence type="ECO:0000313" key="14">
    <source>
        <dbReference type="Proteomes" id="UP000014541"/>
    </source>
</evidence>
<evidence type="ECO:0000256" key="7">
    <source>
        <dbReference type="ARBA" id="ARBA00022833"/>
    </source>
</evidence>
<dbReference type="InterPro" id="IPR041489">
    <property type="entry name" value="PDZ_6"/>
</dbReference>
<dbReference type="PROSITE" id="PS50106">
    <property type="entry name" value="PDZ"/>
    <property type="match status" value="1"/>
</dbReference>
<evidence type="ECO:0000256" key="5">
    <source>
        <dbReference type="ARBA" id="ARBA00022692"/>
    </source>
</evidence>
<keyword evidence="7 11" id="KW-0862">Zinc</keyword>
<dbReference type="HOGENOM" id="CLU_025778_0_0_12"/>
<dbReference type="InterPro" id="IPR036034">
    <property type="entry name" value="PDZ_sf"/>
</dbReference>